<comment type="caution">
    <text evidence="2">The sequence shown here is derived from an EMBL/GenBank/DDBJ whole genome shotgun (WGS) entry which is preliminary data.</text>
</comment>
<keyword evidence="2" id="KW-0378">Hydrolase</keyword>
<dbReference type="PIRSF" id="PIRSF006639">
    <property type="entry name" value="UCP006639_pph"/>
    <property type="match status" value="1"/>
</dbReference>
<dbReference type="OrthoDB" id="5953925at2"/>
<protein>
    <submittedName>
        <fullName evidence="2">NTP pyrophosphatase (Non-canonical NTP hydrolase)</fullName>
    </submittedName>
</protein>
<accession>A0A543A409</accession>
<feature type="domain" description="NTP pyrophosphohydrolase MazG-like" evidence="1">
    <location>
        <begin position="26"/>
        <end position="97"/>
    </location>
</feature>
<dbReference type="CDD" id="cd11541">
    <property type="entry name" value="NTP-PPase_u4"/>
    <property type="match status" value="1"/>
</dbReference>
<proteinExistence type="predicted"/>
<keyword evidence="3" id="KW-1185">Reference proteome</keyword>
<dbReference type="SUPFAM" id="SSF101386">
    <property type="entry name" value="all-alpha NTP pyrophosphatases"/>
    <property type="match status" value="1"/>
</dbReference>
<gene>
    <name evidence="2" type="ORF">FB381_1186</name>
</gene>
<dbReference type="InterPro" id="IPR011379">
    <property type="entry name" value="MazG-related_GP37"/>
</dbReference>
<sequence>MDMNAYQQAALRTAAPKDKQNEVFHLLLGLVGETGEIAEKAKKIVRDRDSDFAQWDREDLAKELGDTLWYVAVLADHFELPLDDIAELNIKKLADRQARGAIGGRGDNR</sequence>
<reference evidence="2 3" key="1">
    <citation type="submission" date="2019-06" db="EMBL/GenBank/DDBJ databases">
        <title>Sequencing the genomes of 1000 actinobacteria strains.</title>
        <authorList>
            <person name="Klenk H.-P."/>
        </authorList>
    </citation>
    <scope>NUCLEOTIDE SEQUENCE [LARGE SCALE GENOMIC DNA]</scope>
    <source>
        <strain evidence="2 3">DSM 25218</strain>
    </source>
</reference>
<dbReference type="Gene3D" id="1.10.287.1080">
    <property type="entry name" value="MazG-like"/>
    <property type="match status" value="1"/>
</dbReference>
<evidence type="ECO:0000313" key="3">
    <source>
        <dbReference type="Proteomes" id="UP000320209"/>
    </source>
</evidence>
<organism evidence="2 3">
    <name type="scientific">Nocardioides albertanoniae</name>
    <dbReference type="NCBI Taxonomy" id="1175486"/>
    <lineage>
        <taxon>Bacteria</taxon>
        <taxon>Bacillati</taxon>
        <taxon>Actinomycetota</taxon>
        <taxon>Actinomycetes</taxon>
        <taxon>Propionibacteriales</taxon>
        <taxon>Nocardioidaceae</taxon>
        <taxon>Nocardioides</taxon>
    </lineage>
</organism>
<dbReference type="RefSeq" id="WP_141779426.1">
    <property type="nucleotide sequence ID" value="NZ_VFOV01000001.1"/>
</dbReference>
<dbReference type="Proteomes" id="UP000320209">
    <property type="component" value="Unassembled WGS sequence"/>
</dbReference>
<dbReference type="EMBL" id="VFOV01000001">
    <property type="protein sequence ID" value="TQL67312.1"/>
    <property type="molecule type" value="Genomic_DNA"/>
</dbReference>
<evidence type="ECO:0000259" key="1">
    <source>
        <dbReference type="Pfam" id="PF03819"/>
    </source>
</evidence>
<dbReference type="Pfam" id="PF03819">
    <property type="entry name" value="MazG"/>
    <property type="match status" value="1"/>
</dbReference>
<name>A0A543A409_9ACTN</name>
<dbReference type="InterPro" id="IPR004518">
    <property type="entry name" value="MazG-like_dom"/>
</dbReference>
<evidence type="ECO:0000313" key="2">
    <source>
        <dbReference type="EMBL" id="TQL67312.1"/>
    </source>
</evidence>
<dbReference type="GO" id="GO:0016787">
    <property type="term" value="F:hydrolase activity"/>
    <property type="evidence" value="ECO:0007669"/>
    <property type="project" value="UniProtKB-KW"/>
</dbReference>
<dbReference type="AlphaFoldDB" id="A0A543A409"/>